<sequence length="128" mass="14725">MCNQYQSRMSKCLYCYKEVSTGGDFHEECSLKFFRTKTAPRIDYSIQEMAKLAQQVVERRISVPGVQPKLSMSVLEDNRKDQRLTVVGALGGNYIFKPPSEDFSEMPANEHVTMKMANYLILMLFLIL</sequence>
<name>A0A2N0U050_9FLAO</name>
<proteinExistence type="predicted"/>
<evidence type="ECO:0000313" key="2">
    <source>
        <dbReference type="Proteomes" id="UP000232673"/>
    </source>
</evidence>
<accession>A0A2N0U050</accession>
<reference evidence="1 2" key="1">
    <citation type="submission" date="2015-10" db="EMBL/GenBank/DDBJ databases">
        <title>Draft genome sequence of Salegentibacter salinarum KCTC 12975.</title>
        <authorList>
            <person name="Lin W."/>
            <person name="Zheng Q."/>
        </authorList>
    </citation>
    <scope>NUCLEOTIDE SEQUENCE [LARGE SCALE GENOMIC DNA]</scope>
    <source>
        <strain evidence="1 2">KCTC 12975</strain>
    </source>
</reference>
<dbReference type="STRING" id="447422.SAMN05660903_02897"/>
<evidence type="ECO:0008006" key="3">
    <source>
        <dbReference type="Google" id="ProtNLM"/>
    </source>
</evidence>
<protein>
    <recommendedName>
        <fullName evidence="3">HipA-like C-terminal domain-containing protein</fullName>
    </recommendedName>
</protein>
<dbReference type="Proteomes" id="UP000232673">
    <property type="component" value="Unassembled WGS sequence"/>
</dbReference>
<dbReference type="AlphaFoldDB" id="A0A2N0U050"/>
<gene>
    <name evidence="1" type="ORF">APR41_13960</name>
</gene>
<keyword evidence="2" id="KW-1185">Reference proteome</keyword>
<organism evidence="1 2">
    <name type="scientific">Salegentibacter salinarum</name>
    <dbReference type="NCBI Taxonomy" id="447422"/>
    <lineage>
        <taxon>Bacteria</taxon>
        <taxon>Pseudomonadati</taxon>
        <taxon>Bacteroidota</taxon>
        <taxon>Flavobacteriia</taxon>
        <taxon>Flavobacteriales</taxon>
        <taxon>Flavobacteriaceae</taxon>
        <taxon>Salegentibacter</taxon>
    </lineage>
</organism>
<comment type="caution">
    <text evidence="1">The sequence shown here is derived from an EMBL/GenBank/DDBJ whole genome shotgun (WGS) entry which is preliminary data.</text>
</comment>
<evidence type="ECO:0000313" key="1">
    <source>
        <dbReference type="EMBL" id="PKD20380.1"/>
    </source>
</evidence>
<dbReference type="EMBL" id="LKTS01000005">
    <property type="protein sequence ID" value="PKD20380.1"/>
    <property type="molecule type" value="Genomic_DNA"/>
</dbReference>